<evidence type="ECO:0008006" key="2">
    <source>
        <dbReference type="Google" id="ProtNLM"/>
    </source>
</evidence>
<accession>A0A7C3Z2V7</accession>
<dbReference type="EMBL" id="DTMF01000322">
    <property type="protein sequence ID" value="HGF35366.1"/>
    <property type="molecule type" value="Genomic_DNA"/>
</dbReference>
<reference evidence="1" key="1">
    <citation type="journal article" date="2020" name="mSystems">
        <title>Genome- and Community-Level Interaction Insights into Carbon Utilization and Element Cycling Functions of Hydrothermarchaeota in Hydrothermal Sediment.</title>
        <authorList>
            <person name="Zhou Z."/>
            <person name="Liu Y."/>
            <person name="Xu W."/>
            <person name="Pan J."/>
            <person name="Luo Z.H."/>
            <person name="Li M."/>
        </authorList>
    </citation>
    <scope>NUCLEOTIDE SEQUENCE [LARGE SCALE GENOMIC DNA]</scope>
    <source>
        <strain evidence="1">SpSt-897</strain>
    </source>
</reference>
<protein>
    <recommendedName>
        <fullName evidence="2">JAB domain-containing protein</fullName>
    </recommendedName>
</protein>
<evidence type="ECO:0000313" key="1">
    <source>
        <dbReference type="EMBL" id="HGF35366.1"/>
    </source>
</evidence>
<organism evidence="1">
    <name type="scientific">Desulfobacca acetoxidans</name>
    <dbReference type="NCBI Taxonomy" id="60893"/>
    <lineage>
        <taxon>Bacteria</taxon>
        <taxon>Pseudomonadati</taxon>
        <taxon>Thermodesulfobacteriota</taxon>
        <taxon>Desulfobaccia</taxon>
        <taxon>Desulfobaccales</taxon>
        <taxon>Desulfobaccaceae</taxon>
        <taxon>Desulfobacca</taxon>
    </lineage>
</organism>
<sequence>MRFKALKDLERRVPLEIALTSRPTQILMTDYARAKAFLVSDLVRQVHGAAYEWYGFTLAERQKPEVIVDVGLPDNDENQENYTRLSPERIVAYQETLPAGLVINGWLHSHGALAYREFSAVDGENQATVLDYVTSALMAPVARKEVVIRDLALRILGEDDALDQALGALADDGAPGAAPASVILVTDAPVSRARLFETVYGGFCFAVVIGDEGWTKQEIHYKTRGLLTGETQVSYQEADLILVKTGKSLTLSDREALELEVKERLRPVTYTLEKLERG</sequence>
<proteinExistence type="predicted"/>
<gene>
    <name evidence="1" type="ORF">ENW96_13475</name>
</gene>
<comment type="caution">
    <text evidence="1">The sequence shown here is derived from an EMBL/GenBank/DDBJ whole genome shotgun (WGS) entry which is preliminary data.</text>
</comment>
<name>A0A7C3Z2V7_9BACT</name>
<dbReference type="AlphaFoldDB" id="A0A7C3Z2V7"/>